<evidence type="ECO:0000313" key="2">
    <source>
        <dbReference type="Proteomes" id="UP000473571"/>
    </source>
</evidence>
<name>A0A6L3NNA3_9BURK</name>
<dbReference type="RefSeq" id="WP_151002900.1">
    <property type="nucleotide sequence ID" value="NZ_CABVPO010000003.1"/>
</dbReference>
<protein>
    <submittedName>
        <fullName evidence="1">Uncharacterized protein</fullName>
    </submittedName>
</protein>
<gene>
    <name evidence="1" type="ORF">F7R13_00690</name>
</gene>
<accession>A0A6L3NNA3</accession>
<comment type="caution">
    <text evidence="1">The sequence shown here is derived from an EMBL/GenBank/DDBJ whole genome shotgun (WGS) entry which is preliminary data.</text>
</comment>
<sequence length="333" mass="33828">MTRPQRVRFNRQSHQEEKKWISEKVAVYAKKYGLTVEQAHNELTTQANLQVQNGSPGSWNQRAYDFLKQAHGMLPADGNSGPGYMFYATPQQKANVEIYGKYYPNGVGMNVPDGQAMANSAGRDKAYQDLYGKLTLGAAAGAVGIAVGGPIAALPGAPIFSTGGVLGSGALASPVGTGTISAGTNAGAQYYKDGKVNPVDVAGAFGTGAAGAYGGLLWNVGVNTIGGATTTALNNILQGTNDSISFGSAVSGVGSAFGYGAGKVMGAGISSSLRPTINSSGWADVGTWAGASGWNLFRPNNLPVIGSGIAGGSGSEAANAAMNGIKSHAEQKK</sequence>
<dbReference type="AlphaFoldDB" id="A0A6L3NNA3"/>
<organism evidence="1 2">
    <name type="scientific">Burkholderia territorii</name>
    <dbReference type="NCBI Taxonomy" id="1503055"/>
    <lineage>
        <taxon>Bacteria</taxon>
        <taxon>Pseudomonadati</taxon>
        <taxon>Pseudomonadota</taxon>
        <taxon>Betaproteobacteria</taxon>
        <taxon>Burkholderiales</taxon>
        <taxon>Burkholderiaceae</taxon>
        <taxon>Burkholderia</taxon>
        <taxon>Burkholderia cepacia complex</taxon>
    </lineage>
</organism>
<reference evidence="1 2" key="1">
    <citation type="submission" date="2019-09" db="EMBL/GenBank/DDBJ databases">
        <title>Draft genome sequences of 48 bacterial type strains from the CCUG.</title>
        <authorList>
            <person name="Tunovic T."/>
            <person name="Pineiro-Iglesias B."/>
            <person name="Unosson C."/>
            <person name="Inganas E."/>
            <person name="Ohlen M."/>
            <person name="Cardew S."/>
            <person name="Jensie-Markopoulos S."/>
            <person name="Salva-Serra F."/>
            <person name="Jaen-Luchoro D."/>
            <person name="Karlsson R."/>
            <person name="Svensson-Stadler L."/>
            <person name="Chun J."/>
            <person name="Moore E."/>
        </authorList>
    </citation>
    <scope>NUCLEOTIDE SEQUENCE [LARGE SCALE GENOMIC DNA]</scope>
    <source>
        <strain evidence="1 2">CCUG 65687</strain>
    </source>
</reference>
<evidence type="ECO:0000313" key="1">
    <source>
        <dbReference type="EMBL" id="KAB0686404.1"/>
    </source>
</evidence>
<dbReference type="Proteomes" id="UP000473571">
    <property type="component" value="Unassembled WGS sequence"/>
</dbReference>
<proteinExistence type="predicted"/>
<dbReference type="EMBL" id="VZOL01000003">
    <property type="protein sequence ID" value="KAB0686404.1"/>
    <property type="molecule type" value="Genomic_DNA"/>
</dbReference>